<accession>A0A8H4AJ61</accession>
<dbReference type="PANTHER" id="PTHR44329">
    <property type="entry name" value="SERINE/THREONINE-PROTEIN KINASE TNNI3K-RELATED"/>
    <property type="match status" value="1"/>
</dbReference>
<dbReference type="InterPro" id="IPR017441">
    <property type="entry name" value="Protein_kinase_ATP_BS"/>
</dbReference>
<keyword evidence="1" id="KW-0547">Nucleotide-binding</keyword>
<dbReference type="Gene3D" id="1.10.510.10">
    <property type="entry name" value="Transferase(Phosphotransferase) domain 1"/>
    <property type="match status" value="1"/>
</dbReference>
<evidence type="ECO:0000256" key="1">
    <source>
        <dbReference type="PROSITE-ProRule" id="PRU10141"/>
    </source>
</evidence>
<dbReference type="GO" id="GO:0004674">
    <property type="term" value="F:protein serine/threonine kinase activity"/>
    <property type="evidence" value="ECO:0007669"/>
    <property type="project" value="TreeGrafter"/>
</dbReference>
<comment type="caution">
    <text evidence="3">The sequence shown here is derived from an EMBL/GenBank/DDBJ whole genome shotgun (WGS) entry which is preliminary data.</text>
</comment>
<reference evidence="3 4" key="1">
    <citation type="journal article" date="2019" name="Environ. Microbiol.">
        <title>At the nexus of three kingdoms: the genome of the mycorrhizal fungus Gigaspora margarita provides insights into plant, endobacterial and fungal interactions.</title>
        <authorList>
            <person name="Venice F."/>
            <person name="Ghignone S."/>
            <person name="Salvioli di Fossalunga A."/>
            <person name="Amselem J."/>
            <person name="Novero M."/>
            <person name="Xianan X."/>
            <person name="Sedzielewska Toro K."/>
            <person name="Morin E."/>
            <person name="Lipzen A."/>
            <person name="Grigoriev I.V."/>
            <person name="Henrissat B."/>
            <person name="Martin F.M."/>
            <person name="Bonfante P."/>
        </authorList>
    </citation>
    <scope>NUCLEOTIDE SEQUENCE [LARGE SCALE GENOMIC DNA]</scope>
    <source>
        <strain evidence="3 4">BEG34</strain>
    </source>
</reference>
<dbReference type="EMBL" id="WTPW01000538">
    <property type="protein sequence ID" value="KAF0501374.1"/>
    <property type="molecule type" value="Genomic_DNA"/>
</dbReference>
<dbReference type="InterPro" id="IPR001245">
    <property type="entry name" value="Ser-Thr/Tyr_kinase_cat_dom"/>
</dbReference>
<gene>
    <name evidence="3" type="ORF">F8M41_020012</name>
</gene>
<dbReference type="OrthoDB" id="2386054at2759"/>
<dbReference type="PIRSF" id="PIRSF000654">
    <property type="entry name" value="Integrin-linked_kinase"/>
    <property type="match status" value="1"/>
</dbReference>
<evidence type="ECO:0000313" key="4">
    <source>
        <dbReference type="Proteomes" id="UP000439903"/>
    </source>
</evidence>
<proteinExistence type="predicted"/>
<feature type="binding site" evidence="1">
    <location>
        <position position="73"/>
    </location>
    <ligand>
        <name>ATP</name>
        <dbReference type="ChEBI" id="CHEBI:30616"/>
    </ligand>
</feature>
<dbReference type="SUPFAM" id="SSF56112">
    <property type="entry name" value="Protein kinase-like (PK-like)"/>
    <property type="match status" value="1"/>
</dbReference>
<protein>
    <submittedName>
        <fullName evidence="3">Kinase-like protein</fullName>
    </submittedName>
</protein>
<dbReference type="PROSITE" id="PS00107">
    <property type="entry name" value="PROTEIN_KINASE_ATP"/>
    <property type="match status" value="1"/>
</dbReference>
<keyword evidence="3" id="KW-0808">Transferase</keyword>
<dbReference type="PROSITE" id="PS50011">
    <property type="entry name" value="PROTEIN_KINASE_DOM"/>
    <property type="match status" value="1"/>
</dbReference>
<dbReference type="Pfam" id="PF07714">
    <property type="entry name" value="PK_Tyr_Ser-Thr"/>
    <property type="match status" value="1"/>
</dbReference>
<organism evidence="3 4">
    <name type="scientific">Gigaspora margarita</name>
    <dbReference type="NCBI Taxonomy" id="4874"/>
    <lineage>
        <taxon>Eukaryota</taxon>
        <taxon>Fungi</taxon>
        <taxon>Fungi incertae sedis</taxon>
        <taxon>Mucoromycota</taxon>
        <taxon>Glomeromycotina</taxon>
        <taxon>Glomeromycetes</taxon>
        <taxon>Diversisporales</taxon>
        <taxon>Gigasporaceae</taxon>
        <taxon>Gigaspora</taxon>
    </lineage>
</organism>
<feature type="domain" description="Protein kinase" evidence="2">
    <location>
        <begin position="44"/>
        <end position="297"/>
    </location>
</feature>
<dbReference type="GO" id="GO:0005524">
    <property type="term" value="F:ATP binding"/>
    <property type="evidence" value="ECO:0007669"/>
    <property type="project" value="UniProtKB-UniRule"/>
</dbReference>
<keyword evidence="4" id="KW-1185">Reference proteome</keyword>
<keyword evidence="3" id="KW-0418">Kinase</keyword>
<dbReference type="PRINTS" id="PR00109">
    <property type="entry name" value="TYRKINASE"/>
</dbReference>
<keyword evidence="1" id="KW-0067">ATP-binding</keyword>
<name>A0A8H4AJ61_GIGMA</name>
<dbReference type="InterPro" id="IPR000719">
    <property type="entry name" value="Prot_kinase_dom"/>
</dbReference>
<sequence length="334" mass="38426">MENTLEESFEKAVSVKEGKEEGLEKWLEKSISDKYINEFDYSKFTDFVVIGTGGFGTVHKCLWEECKLTVAVKGLNNLGDNVNEDFVKELRILQKIGYHPNIIQFYGVTKHPTENYKVILQYAADGDLRDYLGTNISKLQWSDKLHVAEEITLGLLFLHSNNIIHLDLHSKNILVHKRRMMISDFGLSKQSDRVSNSASVVQGHISYIDPQCFIKDSYKRNKKSDIYSLGFILWEITSGQSPFESFKSREQIAIHVFKGEREIPVKDTPKEYVALYKRCWNEDPEKRPDTRPLHDILECFISRKELSDLQKQTIQEIAIKAATDTLNVPNISST</sequence>
<dbReference type="InterPro" id="IPR011009">
    <property type="entry name" value="Kinase-like_dom_sf"/>
</dbReference>
<dbReference type="Proteomes" id="UP000439903">
    <property type="component" value="Unassembled WGS sequence"/>
</dbReference>
<evidence type="ECO:0000259" key="2">
    <source>
        <dbReference type="PROSITE" id="PS50011"/>
    </source>
</evidence>
<dbReference type="AlphaFoldDB" id="A0A8H4AJ61"/>
<dbReference type="InterPro" id="IPR051681">
    <property type="entry name" value="Ser/Thr_Kinases-Pseudokinases"/>
</dbReference>
<evidence type="ECO:0000313" key="3">
    <source>
        <dbReference type="EMBL" id="KAF0501374.1"/>
    </source>
</evidence>